<feature type="transmembrane region" description="Helical" evidence="7">
    <location>
        <begin position="219"/>
        <end position="241"/>
    </location>
</feature>
<dbReference type="RefSeq" id="WP_009135564.1">
    <property type="nucleotide sequence ID" value="NZ_JH594596.1"/>
</dbReference>
<dbReference type="InterPro" id="IPR003004">
    <property type="entry name" value="GspF/PilC"/>
</dbReference>
<reference evidence="9 10" key="1">
    <citation type="submission" date="2012-01" db="EMBL/GenBank/DDBJ databases">
        <title>The Genome Sequence of Odoribacter laneus YIT 12061.</title>
        <authorList>
            <consortium name="The Broad Institute Genome Sequencing Platform"/>
            <person name="Earl A."/>
            <person name="Ward D."/>
            <person name="Feldgarden M."/>
            <person name="Gevers D."/>
            <person name="Morotomi M."/>
            <person name="Young S.K."/>
            <person name="Zeng Q."/>
            <person name="Gargeya S."/>
            <person name="Fitzgerald M."/>
            <person name="Haas B."/>
            <person name="Abouelleil A."/>
            <person name="Alvarado L."/>
            <person name="Arachchi H.M."/>
            <person name="Berlin A."/>
            <person name="Chapman S.B."/>
            <person name="Gearin G."/>
            <person name="Goldberg J."/>
            <person name="Griggs A."/>
            <person name="Gujja S."/>
            <person name="Hansen M."/>
            <person name="Heiman D."/>
            <person name="Howarth C."/>
            <person name="Larimer J."/>
            <person name="Lui A."/>
            <person name="MacDonald P.J.P."/>
            <person name="McCowen C."/>
            <person name="Montmayeur A."/>
            <person name="Murphy C."/>
            <person name="Neiman D."/>
            <person name="Pearson M."/>
            <person name="Priest M."/>
            <person name="Roberts A."/>
            <person name="Saif S."/>
            <person name="Shea T."/>
            <person name="Sisk P."/>
            <person name="Stolte C."/>
            <person name="Sykes S."/>
            <person name="Wortman J."/>
            <person name="Nusbaum C."/>
            <person name="Birren B."/>
        </authorList>
    </citation>
    <scope>NUCLEOTIDE SEQUENCE [LARGE SCALE GENOMIC DNA]</scope>
    <source>
        <strain evidence="9 10">YIT 12061</strain>
    </source>
</reference>
<evidence type="ECO:0000256" key="3">
    <source>
        <dbReference type="ARBA" id="ARBA00022475"/>
    </source>
</evidence>
<keyword evidence="3" id="KW-1003">Cell membrane</keyword>
<feature type="transmembrane region" description="Helical" evidence="7">
    <location>
        <begin position="320"/>
        <end position="338"/>
    </location>
</feature>
<evidence type="ECO:0000313" key="10">
    <source>
        <dbReference type="Proteomes" id="UP000004892"/>
    </source>
</evidence>
<comment type="similarity">
    <text evidence="2">Belongs to the GSP F family.</text>
</comment>
<comment type="caution">
    <text evidence="9">The sequence shown here is derived from an EMBL/GenBank/DDBJ whole genome shotgun (WGS) entry which is preliminary data.</text>
</comment>
<dbReference type="InterPro" id="IPR018076">
    <property type="entry name" value="T2SS_GspF_dom"/>
</dbReference>
<feature type="domain" description="Type II secretion system protein GspF" evidence="8">
    <location>
        <begin position="14"/>
        <end position="136"/>
    </location>
</feature>
<dbReference type="PANTHER" id="PTHR30012:SF0">
    <property type="entry name" value="TYPE II SECRETION SYSTEM PROTEIN F-RELATED"/>
    <property type="match status" value="1"/>
</dbReference>
<protein>
    <recommendedName>
        <fullName evidence="8">Type II secretion system protein GspF domain-containing protein</fullName>
    </recommendedName>
</protein>
<dbReference type="Proteomes" id="UP000004892">
    <property type="component" value="Unassembled WGS sequence"/>
</dbReference>
<keyword evidence="5 7" id="KW-1133">Transmembrane helix</keyword>
<dbReference type="eggNOG" id="COG1459">
    <property type="taxonomic scope" value="Bacteria"/>
</dbReference>
<keyword evidence="4 7" id="KW-0812">Transmembrane</keyword>
<evidence type="ECO:0000256" key="4">
    <source>
        <dbReference type="ARBA" id="ARBA00022692"/>
    </source>
</evidence>
<evidence type="ECO:0000256" key="6">
    <source>
        <dbReference type="ARBA" id="ARBA00023136"/>
    </source>
</evidence>
<comment type="subcellular location">
    <subcellularLocation>
        <location evidence="1">Cell membrane</location>
        <topology evidence="1">Multi-pass membrane protein</topology>
    </subcellularLocation>
</comment>
<dbReference type="InterPro" id="IPR042094">
    <property type="entry name" value="T2SS_GspF_sf"/>
</dbReference>
<dbReference type="GeneID" id="98068064"/>
<name>H1DDS4_9BACT</name>
<dbReference type="AlphaFoldDB" id="H1DDS4"/>
<evidence type="ECO:0000256" key="1">
    <source>
        <dbReference type="ARBA" id="ARBA00004651"/>
    </source>
</evidence>
<gene>
    <name evidence="9" type="ORF">HMPREF9449_00410</name>
</gene>
<keyword evidence="10" id="KW-1185">Reference proteome</keyword>
<organism evidence="9 10">
    <name type="scientific">Odoribacter laneus YIT 12061</name>
    <dbReference type="NCBI Taxonomy" id="742817"/>
    <lineage>
        <taxon>Bacteria</taxon>
        <taxon>Pseudomonadati</taxon>
        <taxon>Bacteroidota</taxon>
        <taxon>Bacteroidia</taxon>
        <taxon>Bacteroidales</taxon>
        <taxon>Odoribacteraceae</taxon>
        <taxon>Odoribacter</taxon>
    </lineage>
</organism>
<dbReference type="GO" id="GO:0005886">
    <property type="term" value="C:plasma membrane"/>
    <property type="evidence" value="ECO:0007669"/>
    <property type="project" value="UniProtKB-SubCell"/>
</dbReference>
<dbReference type="PATRIC" id="fig|742817.3.peg.437"/>
<dbReference type="HOGENOM" id="CLU_035032_0_1_10"/>
<dbReference type="STRING" id="742817.HMPREF9449_00410"/>
<evidence type="ECO:0000256" key="5">
    <source>
        <dbReference type="ARBA" id="ARBA00022989"/>
    </source>
</evidence>
<evidence type="ECO:0000256" key="2">
    <source>
        <dbReference type="ARBA" id="ARBA00005745"/>
    </source>
</evidence>
<evidence type="ECO:0000259" key="8">
    <source>
        <dbReference type="Pfam" id="PF00482"/>
    </source>
</evidence>
<dbReference type="Pfam" id="PF00482">
    <property type="entry name" value="T2SSF"/>
    <property type="match status" value="2"/>
</dbReference>
<sequence length="348" mass="39199">MKDVKWKDVKKETFFSELSSLLASGLDFSRSFRLLTEGETNKRIKFVLEEIHRSVIGGNALWQSLAQSGHFTPLDYGVVRIGEETGQLSRSLSFLSEYYRKRIARRRMISGAVSYPLIVLATAVIVLVFMILVVVPMFEQVYTRMGGDLPAMTRYMIAFSQDFPAWLTGMGIGLFAGILFFRYYGKRPSVQRVTAALLLRIPLVGNLIRRNCQARFCSLLWLLYTSGVPLLRSIGLLDGIISFYPYRMSFAAVCEGLRRGDLFAACLGRFPSLYDRKLVTLLQVGEETNRLGEMLARQGEELSLRLEHDLKQTGNLLEPLLVLGVGALVAVVLISMYLPMFKLGTTIH</sequence>
<feature type="transmembrane region" description="Helical" evidence="7">
    <location>
        <begin position="163"/>
        <end position="184"/>
    </location>
</feature>
<dbReference type="Gene3D" id="1.20.81.30">
    <property type="entry name" value="Type II secretion system (T2SS), domain F"/>
    <property type="match status" value="2"/>
</dbReference>
<keyword evidence="6 7" id="KW-0472">Membrane</keyword>
<dbReference type="EMBL" id="ADMC01000005">
    <property type="protein sequence ID" value="EHP50721.1"/>
    <property type="molecule type" value="Genomic_DNA"/>
</dbReference>
<evidence type="ECO:0000313" key="9">
    <source>
        <dbReference type="EMBL" id="EHP50721.1"/>
    </source>
</evidence>
<accession>H1DDS4</accession>
<feature type="transmembrane region" description="Helical" evidence="7">
    <location>
        <begin position="112"/>
        <end position="138"/>
    </location>
</feature>
<feature type="domain" description="Type II secretion system protein GspF" evidence="8">
    <location>
        <begin position="216"/>
        <end position="339"/>
    </location>
</feature>
<evidence type="ECO:0000256" key="7">
    <source>
        <dbReference type="SAM" id="Phobius"/>
    </source>
</evidence>
<proteinExistence type="inferred from homology"/>
<dbReference type="PANTHER" id="PTHR30012">
    <property type="entry name" value="GENERAL SECRETION PATHWAY PROTEIN"/>
    <property type="match status" value="1"/>
</dbReference>